<dbReference type="PANTHER" id="PTHR31308:SF3">
    <property type="entry name" value="ENDOGLYCOCERAMIDASE"/>
    <property type="match status" value="1"/>
</dbReference>
<keyword evidence="2 4" id="KW-0378">Hydrolase</keyword>
<evidence type="ECO:0000256" key="1">
    <source>
        <dbReference type="ARBA" id="ARBA00005641"/>
    </source>
</evidence>
<dbReference type="AlphaFoldDB" id="A0A7S1FFA1"/>
<keyword evidence="5" id="KW-0732">Signal</keyword>
<dbReference type="Pfam" id="PF18564">
    <property type="entry name" value="Glyco_hydro_5_C"/>
    <property type="match status" value="1"/>
</dbReference>
<dbReference type="SUPFAM" id="SSF51445">
    <property type="entry name" value="(Trans)glycosidases"/>
    <property type="match status" value="1"/>
</dbReference>
<evidence type="ECO:0000256" key="2">
    <source>
        <dbReference type="ARBA" id="ARBA00022801"/>
    </source>
</evidence>
<gene>
    <name evidence="8" type="ORF">NSCI0253_LOCUS36596</name>
</gene>
<dbReference type="Pfam" id="PF00150">
    <property type="entry name" value="Cellulase"/>
    <property type="match status" value="1"/>
</dbReference>
<dbReference type="InterPro" id="IPR052066">
    <property type="entry name" value="Glycosphingolipid_Hydrolases"/>
</dbReference>
<evidence type="ECO:0000313" key="8">
    <source>
        <dbReference type="EMBL" id="CAD8862241.1"/>
    </source>
</evidence>
<evidence type="ECO:0008006" key="9">
    <source>
        <dbReference type="Google" id="ProtNLM"/>
    </source>
</evidence>
<dbReference type="InterPro" id="IPR041036">
    <property type="entry name" value="GH5_C"/>
</dbReference>
<dbReference type="EMBL" id="HBFQ01051308">
    <property type="protein sequence ID" value="CAD8862241.1"/>
    <property type="molecule type" value="Transcribed_RNA"/>
</dbReference>
<accession>A0A7S1FFA1</accession>
<evidence type="ECO:0000259" key="6">
    <source>
        <dbReference type="Pfam" id="PF00150"/>
    </source>
</evidence>
<organism evidence="8">
    <name type="scientific">Noctiluca scintillans</name>
    <name type="common">Sea sparkle</name>
    <name type="synonym">Red tide dinoflagellate</name>
    <dbReference type="NCBI Taxonomy" id="2966"/>
    <lineage>
        <taxon>Eukaryota</taxon>
        <taxon>Sar</taxon>
        <taxon>Alveolata</taxon>
        <taxon>Dinophyceae</taxon>
        <taxon>Noctilucales</taxon>
        <taxon>Noctilucaceae</taxon>
        <taxon>Noctiluca</taxon>
    </lineage>
</organism>
<dbReference type="PANTHER" id="PTHR31308">
    <property type="match status" value="1"/>
</dbReference>
<dbReference type="PROSITE" id="PS00659">
    <property type="entry name" value="GLYCOSYL_HYDROL_F5"/>
    <property type="match status" value="1"/>
</dbReference>
<dbReference type="InterPro" id="IPR017853">
    <property type="entry name" value="GH"/>
</dbReference>
<name>A0A7S1FFA1_NOCSC</name>
<dbReference type="Gene3D" id="2.60.40.1180">
    <property type="entry name" value="Golgi alpha-mannosidase II"/>
    <property type="match status" value="1"/>
</dbReference>
<evidence type="ECO:0000259" key="7">
    <source>
        <dbReference type="Pfam" id="PF18564"/>
    </source>
</evidence>
<dbReference type="Gene3D" id="3.20.20.80">
    <property type="entry name" value="Glycosidases"/>
    <property type="match status" value="1"/>
</dbReference>
<dbReference type="GO" id="GO:1901136">
    <property type="term" value="P:carbohydrate derivative catabolic process"/>
    <property type="evidence" value="ECO:0007669"/>
    <property type="project" value="UniProtKB-ARBA"/>
</dbReference>
<dbReference type="GO" id="GO:0016042">
    <property type="term" value="P:lipid catabolic process"/>
    <property type="evidence" value="ECO:0007669"/>
    <property type="project" value="UniProtKB-ARBA"/>
</dbReference>
<evidence type="ECO:0000256" key="3">
    <source>
        <dbReference type="ARBA" id="ARBA00023295"/>
    </source>
</evidence>
<dbReference type="InterPro" id="IPR001547">
    <property type="entry name" value="Glyco_hydro_5"/>
</dbReference>
<dbReference type="GO" id="GO:0000272">
    <property type="term" value="P:polysaccharide catabolic process"/>
    <property type="evidence" value="ECO:0007669"/>
    <property type="project" value="InterPro"/>
</dbReference>
<comment type="similarity">
    <text evidence="1 4">Belongs to the glycosyl hydrolase 5 (cellulase A) family.</text>
</comment>
<reference evidence="8" key="1">
    <citation type="submission" date="2021-01" db="EMBL/GenBank/DDBJ databases">
        <authorList>
            <person name="Corre E."/>
            <person name="Pelletier E."/>
            <person name="Niang G."/>
            <person name="Scheremetjew M."/>
            <person name="Finn R."/>
            <person name="Kale V."/>
            <person name="Holt S."/>
            <person name="Cochrane G."/>
            <person name="Meng A."/>
            <person name="Brown T."/>
            <person name="Cohen L."/>
        </authorList>
    </citation>
    <scope>NUCLEOTIDE SEQUENCE</scope>
</reference>
<feature type="chain" id="PRO_5031392843" description="Endoglycoceramidase" evidence="5">
    <location>
        <begin position="36"/>
        <end position="545"/>
    </location>
</feature>
<evidence type="ECO:0000256" key="4">
    <source>
        <dbReference type="RuleBase" id="RU361153"/>
    </source>
</evidence>
<feature type="signal peptide" evidence="5">
    <location>
        <begin position="1"/>
        <end position="35"/>
    </location>
</feature>
<sequence>MAQGFATVAIFFLRMVRLIVPKLLAFVAGSAGVQASVDPIRIDPGTGYYVDASGRVRIFHGVNIVYKEYPWYPETETFNPTDSLDPETMGNLKKWGMNVVRLGVMWPGVEPAPGVIDKTYLSKIRNITQQLASYDVYTIADLHQDIGSRRFCGEGFPEFYIDDLLEDTTSAVARAAPFPAPMKADISFNSTGFPNMTDCLSNEFAGYYLTEQVGAMWNELYTPGSDLNLGFSRFWGAVANEFRDAPELLAYELLNEPNGFCLEGSAKGCENVFGELFGNSVEVEKLTPLYRSAAEAIRSANAAQPIIYEQTVLLPKVLAAPFPGPVLENDDQQGLAYHIYCIPGDGAGAVSSFECKVAQDLFWHTYAPFLRRHQGIGGFMTEFGAVGGNPLELKHLDRLFSMVDDQFQSWAYWELKTYKDFTTANAAESLYDGDGKIETTKLATLSRTYAQAIAGEPKSMKFDSETARFTLRFKPNATISKPTVIYFNEELHYPHGYISKVTPSGCLDVVQEEPNHLFLSVAAVSDCQDVTVEVWPSSAQDQVVV</sequence>
<evidence type="ECO:0000256" key="5">
    <source>
        <dbReference type="SAM" id="SignalP"/>
    </source>
</evidence>
<dbReference type="GO" id="GO:0004553">
    <property type="term" value="F:hydrolase activity, hydrolyzing O-glycosyl compounds"/>
    <property type="evidence" value="ECO:0007669"/>
    <property type="project" value="InterPro"/>
</dbReference>
<protein>
    <recommendedName>
        <fullName evidence="9">Endoglycoceramidase</fullName>
    </recommendedName>
</protein>
<feature type="domain" description="Glycoside hydrolase family 5 C-terminal" evidence="7">
    <location>
        <begin position="447"/>
        <end position="534"/>
    </location>
</feature>
<keyword evidence="3 4" id="KW-0326">Glycosidase</keyword>
<dbReference type="InterPro" id="IPR013780">
    <property type="entry name" value="Glyco_hydro_b"/>
</dbReference>
<proteinExistence type="inferred from homology"/>
<dbReference type="InterPro" id="IPR018087">
    <property type="entry name" value="Glyco_hydro_5_CS"/>
</dbReference>
<feature type="domain" description="Glycoside hydrolase family 5" evidence="6">
    <location>
        <begin position="81"/>
        <end position="417"/>
    </location>
</feature>